<accession>A0ABS5ZFZ3</accession>
<keyword evidence="3" id="KW-1185">Reference proteome</keyword>
<evidence type="ECO:0000313" key="2">
    <source>
        <dbReference type="EMBL" id="MBU2712900.1"/>
    </source>
</evidence>
<sequence>MNEEKKLEGISGWLILIAIGIVLTPFRIIILCVTTYSDVFSTEVWEALTTPGAEMYHFLWAPIIIGEILINSGLLLAWLYMAYLFFTKNRDFPKCYISIAIFSLLFIIADAFAIKLVLPNESVFDPDTIKELTRSLVMVIIWVPYMLVSKRVKATFIKK</sequence>
<protein>
    <submittedName>
        <fullName evidence="2">DUF2569 domain-containing protein</fullName>
    </submittedName>
</protein>
<keyword evidence="1" id="KW-1133">Transmembrane helix</keyword>
<gene>
    <name evidence="2" type="ORF">KCG35_17670</name>
</gene>
<dbReference type="Pfam" id="PF10754">
    <property type="entry name" value="DUF2569"/>
    <property type="match status" value="1"/>
</dbReference>
<evidence type="ECO:0000256" key="1">
    <source>
        <dbReference type="SAM" id="Phobius"/>
    </source>
</evidence>
<organism evidence="2 3">
    <name type="scientific">Zooshikella harenae</name>
    <dbReference type="NCBI Taxonomy" id="2827238"/>
    <lineage>
        <taxon>Bacteria</taxon>
        <taxon>Pseudomonadati</taxon>
        <taxon>Pseudomonadota</taxon>
        <taxon>Gammaproteobacteria</taxon>
        <taxon>Oceanospirillales</taxon>
        <taxon>Zooshikellaceae</taxon>
        <taxon>Zooshikella</taxon>
    </lineage>
</organism>
<feature type="transmembrane region" description="Helical" evidence="1">
    <location>
        <begin position="132"/>
        <end position="149"/>
    </location>
</feature>
<reference evidence="2 3" key="1">
    <citation type="submission" date="2021-04" db="EMBL/GenBank/DDBJ databases">
        <authorList>
            <person name="Pira H."/>
            <person name="Risdian C."/>
            <person name="Wink J."/>
        </authorList>
    </citation>
    <scope>NUCLEOTIDE SEQUENCE [LARGE SCALE GENOMIC DNA]</scope>
    <source>
        <strain evidence="2 3">WH53</strain>
    </source>
</reference>
<keyword evidence="1" id="KW-0472">Membrane</keyword>
<dbReference type="Proteomes" id="UP000690515">
    <property type="component" value="Unassembled WGS sequence"/>
</dbReference>
<dbReference type="InterPro" id="IPR019690">
    <property type="entry name" value="DUF2569"/>
</dbReference>
<proteinExistence type="predicted"/>
<dbReference type="RefSeq" id="WP_215821123.1">
    <property type="nucleotide sequence ID" value="NZ_JAGSOY010000053.1"/>
</dbReference>
<evidence type="ECO:0000313" key="3">
    <source>
        <dbReference type="Proteomes" id="UP000690515"/>
    </source>
</evidence>
<name>A0ABS5ZFZ3_9GAMM</name>
<keyword evidence="1" id="KW-0812">Transmembrane</keyword>
<dbReference type="EMBL" id="JAGSOY010000053">
    <property type="protein sequence ID" value="MBU2712900.1"/>
    <property type="molecule type" value="Genomic_DNA"/>
</dbReference>
<comment type="caution">
    <text evidence="2">The sequence shown here is derived from an EMBL/GenBank/DDBJ whole genome shotgun (WGS) entry which is preliminary data.</text>
</comment>
<feature type="transmembrane region" description="Helical" evidence="1">
    <location>
        <begin position="57"/>
        <end position="83"/>
    </location>
</feature>
<feature type="transmembrane region" description="Helical" evidence="1">
    <location>
        <begin position="95"/>
        <end position="117"/>
    </location>
</feature>
<feature type="transmembrane region" description="Helical" evidence="1">
    <location>
        <begin position="12"/>
        <end position="37"/>
    </location>
</feature>